<sequence length="915" mass="92764">MKLDRAGISMGKNSTKIVLFSRARVRSFALSGPVLGILVGLNVALQKAAHADNTLYLTGSQTTYVVNGQESFFVPGGACSNNIAPSPLCVDGGATLGIVGTGATVTSTAQVYVGFTTSGTSTLSIQGGGTLLLNRSVMQIGWSGGNGLVNVSGAGSQIVTSPESLLVVATGDNSNYGSPFIGTTNKTYGTLNITNGGRVLVGTVAIGMYGDGIGTVTVDGANSLLQASQDYYVNGGSGGAGGTGTTQVSNGGMLFVGGQVYFGTDNTNGDGTLILQSGGTLALGDRVANGQTLSALVDQEGAGGQSHLILSGGGIKLINSGLTTQMAMQLTGGVQSTFDTNGRMAVLSGTLSGNGGLTKAGQGTLILSGTNTYTGQTDVQSGVLEVDGGVSSAVNVLGGATLAGQGRVGTTTVASGAALSPGVGSTGGQLNVVGNLSMSQGSSLLVNNLSTTQELVRVTGSANLSGGTVRLLGAEQNLRYGEQYTLLSAAQGVSGQYAGVSLEQASIYPFLSPTLLYTANTVNLQLLRNSVPFAAVAQTRNQRAAGNGLQGVALDSSVVRAVVQLGGTRAVDGALDALSGEVHASMRTVLVQDSMYVRQAVSDRLAGAWCDNGPTGQNVHVLGTRHGRDVEEGCTAERAAVWSQAYGGFGNNSGNGNAASLHHSTSGFIMGADAPLGEEARWRVGGLVSYGRSMVDSGGRSASGRSNNITLGGYVGARWGGWRLHIEGDYTWNLLSLSRRVAFAGFGNTLSSHYDGGTAQGVGELGYRFHTGRAVLEPFGNVAYVNQHTSSFRERGGVAALRGRAMTSGVTFATFGVRASASFQTHGAWVTPHATLGYRHAFGLLTATTHEAFAIGSGAYGMEVAGISLSPNAAVMDVGVSVKLTDRIDIGVSYLGQYGGPSSSSGAHGGVTFRF</sequence>
<dbReference type="InterPro" id="IPR005546">
    <property type="entry name" value="Autotransporte_beta"/>
</dbReference>
<dbReference type="OrthoDB" id="9804931at2"/>
<dbReference type="Pfam" id="PF12951">
    <property type="entry name" value="PATR"/>
    <property type="match status" value="1"/>
</dbReference>
<dbReference type="EMBL" id="NCXK01000022">
    <property type="protein sequence ID" value="PAK77351.1"/>
    <property type="molecule type" value="Genomic_DNA"/>
</dbReference>
<organism evidence="3 4">
    <name type="scientific">Acetobacter fabarum</name>
    <dbReference type="NCBI Taxonomy" id="483199"/>
    <lineage>
        <taxon>Bacteria</taxon>
        <taxon>Pseudomonadati</taxon>
        <taxon>Pseudomonadota</taxon>
        <taxon>Alphaproteobacteria</taxon>
        <taxon>Acetobacterales</taxon>
        <taxon>Acetobacteraceae</taxon>
        <taxon>Acetobacter</taxon>
    </lineage>
</organism>
<dbReference type="NCBIfam" id="TIGR01414">
    <property type="entry name" value="autotrans_barl"/>
    <property type="match status" value="1"/>
</dbReference>
<reference evidence="3 4" key="1">
    <citation type="submission" date="2017-04" db="EMBL/GenBank/DDBJ databases">
        <title>Kefir bacterial isolates.</title>
        <authorList>
            <person name="Kim Y."/>
            <person name="Blasche S."/>
            <person name="Patil K.R."/>
        </authorList>
    </citation>
    <scope>NUCLEOTIDE SEQUENCE [LARGE SCALE GENOMIC DNA]</scope>
    <source>
        <strain evidence="3 4">KR</strain>
    </source>
</reference>
<gene>
    <name evidence="3" type="ORF">B8X00_11165</name>
</gene>
<accession>A0A269XWW5</accession>
<dbReference type="RefSeq" id="WP_095350197.1">
    <property type="nucleotide sequence ID" value="NZ_NCXK01000022.1"/>
</dbReference>
<dbReference type="NCBIfam" id="TIGR02601">
    <property type="entry name" value="autotrns_rpt"/>
    <property type="match status" value="1"/>
</dbReference>
<dbReference type="Pfam" id="PF03797">
    <property type="entry name" value="Autotransporter"/>
    <property type="match status" value="1"/>
</dbReference>
<dbReference type="Gene3D" id="2.40.128.130">
    <property type="entry name" value="Autotransporter beta-domain"/>
    <property type="match status" value="1"/>
</dbReference>
<keyword evidence="1" id="KW-0732">Signal</keyword>
<evidence type="ECO:0000259" key="2">
    <source>
        <dbReference type="PROSITE" id="PS51208"/>
    </source>
</evidence>
<dbReference type="SMART" id="SM00869">
    <property type="entry name" value="Autotransporter"/>
    <property type="match status" value="1"/>
</dbReference>
<evidence type="ECO:0000313" key="3">
    <source>
        <dbReference type="EMBL" id="PAK77351.1"/>
    </source>
</evidence>
<dbReference type="SUPFAM" id="SSF103515">
    <property type="entry name" value="Autotransporter"/>
    <property type="match status" value="1"/>
</dbReference>
<name>A0A269XWW5_9PROT</name>
<dbReference type="InterPro" id="IPR011050">
    <property type="entry name" value="Pectin_lyase_fold/virulence"/>
</dbReference>
<dbReference type="InterPro" id="IPR013425">
    <property type="entry name" value="Autotrns_rpt"/>
</dbReference>
<dbReference type="InterPro" id="IPR006315">
    <property type="entry name" value="OM_autotransptr_brl_dom"/>
</dbReference>
<dbReference type="AlphaFoldDB" id="A0A269XWW5"/>
<evidence type="ECO:0000256" key="1">
    <source>
        <dbReference type="ARBA" id="ARBA00022729"/>
    </source>
</evidence>
<proteinExistence type="predicted"/>
<dbReference type="Proteomes" id="UP000216151">
    <property type="component" value="Unassembled WGS sequence"/>
</dbReference>
<feature type="domain" description="Autotransporter" evidence="2">
    <location>
        <begin position="634"/>
        <end position="915"/>
    </location>
</feature>
<dbReference type="InterPro" id="IPR036709">
    <property type="entry name" value="Autotransporte_beta_dom_sf"/>
</dbReference>
<dbReference type="SUPFAM" id="SSF51126">
    <property type="entry name" value="Pectin lyase-like"/>
    <property type="match status" value="1"/>
</dbReference>
<protein>
    <recommendedName>
        <fullName evidence="2">Autotransporter domain-containing protein</fullName>
    </recommendedName>
</protein>
<comment type="caution">
    <text evidence="3">The sequence shown here is derived from an EMBL/GenBank/DDBJ whole genome shotgun (WGS) entry which is preliminary data.</text>
</comment>
<keyword evidence="4" id="KW-1185">Reference proteome</keyword>
<dbReference type="GO" id="GO:0019867">
    <property type="term" value="C:outer membrane"/>
    <property type="evidence" value="ECO:0007669"/>
    <property type="project" value="InterPro"/>
</dbReference>
<dbReference type="PROSITE" id="PS51208">
    <property type="entry name" value="AUTOTRANSPORTER"/>
    <property type="match status" value="1"/>
</dbReference>
<evidence type="ECO:0000313" key="4">
    <source>
        <dbReference type="Proteomes" id="UP000216151"/>
    </source>
</evidence>